<dbReference type="Proteomes" id="UP000179807">
    <property type="component" value="Unassembled WGS sequence"/>
</dbReference>
<name>A0A1J4JPS2_9EUKA</name>
<protein>
    <submittedName>
        <fullName evidence="1">Uncharacterized protein</fullName>
    </submittedName>
</protein>
<accession>A0A1J4JPS2</accession>
<reference evidence="1" key="1">
    <citation type="submission" date="2016-10" db="EMBL/GenBank/DDBJ databases">
        <authorList>
            <person name="Benchimol M."/>
            <person name="Almeida L.G."/>
            <person name="Vasconcelos A.T."/>
            <person name="Perreira-Neves A."/>
            <person name="Rosa I.A."/>
            <person name="Tasca T."/>
            <person name="Bogo M.R."/>
            <person name="de Souza W."/>
        </authorList>
    </citation>
    <scope>NUCLEOTIDE SEQUENCE [LARGE SCALE GENOMIC DNA]</scope>
    <source>
        <strain evidence="1">K</strain>
    </source>
</reference>
<gene>
    <name evidence="1" type="ORF">TRFO_32950</name>
</gene>
<dbReference type="RefSeq" id="XP_068353544.1">
    <property type="nucleotide sequence ID" value="XM_068508790.1"/>
</dbReference>
<organism evidence="1 2">
    <name type="scientific">Tritrichomonas foetus</name>
    <dbReference type="NCBI Taxonomy" id="1144522"/>
    <lineage>
        <taxon>Eukaryota</taxon>
        <taxon>Metamonada</taxon>
        <taxon>Parabasalia</taxon>
        <taxon>Tritrichomonadida</taxon>
        <taxon>Tritrichomonadidae</taxon>
        <taxon>Tritrichomonas</taxon>
    </lineage>
</organism>
<comment type="caution">
    <text evidence="1">The sequence shown here is derived from an EMBL/GenBank/DDBJ whole genome shotgun (WGS) entry which is preliminary data.</text>
</comment>
<dbReference type="GeneID" id="94843494"/>
<keyword evidence="2" id="KW-1185">Reference proteome</keyword>
<proteinExistence type="predicted"/>
<evidence type="ECO:0000313" key="1">
    <source>
        <dbReference type="EMBL" id="OHT00408.1"/>
    </source>
</evidence>
<evidence type="ECO:0000313" key="2">
    <source>
        <dbReference type="Proteomes" id="UP000179807"/>
    </source>
</evidence>
<dbReference type="VEuPathDB" id="TrichDB:TRFO_32950"/>
<sequence length="207" mass="23431">MFEIESHTIACKCLNVAFNGSVIDESKIPCGSSFLIKKGKSNKSKIIQIEKNTLCINHIDTVLSHTYSGGYIELCCASCCSSFRIIIQRERAIAVKYDDDKQSYLSMSRPLSLVFPRMLKPFYQISLDKNNLEIDLKKGKSIPVENMNSISTYQNVAIDEQKRKKKCISNPAEDTFIEDSDFELMFAGGNDCFVGSFSPQWIDDYEI</sequence>
<dbReference type="AlphaFoldDB" id="A0A1J4JPS2"/>
<dbReference type="EMBL" id="MLAK01000957">
    <property type="protein sequence ID" value="OHT00408.1"/>
    <property type="molecule type" value="Genomic_DNA"/>
</dbReference>